<name>A0A6A4ZM69_APHAT</name>
<keyword evidence="8" id="KW-0325">Glycoprotein</keyword>
<dbReference type="SMART" id="SM00244">
    <property type="entry name" value="PHB"/>
    <property type="match status" value="1"/>
</dbReference>
<evidence type="ECO:0000256" key="7">
    <source>
        <dbReference type="ARBA" id="ARBA00023136"/>
    </source>
</evidence>
<feature type="domain" description="Band 7" evidence="9">
    <location>
        <begin position="1"/>
        <end position="182"/>
    </location>
</feature>
<keyword evidence="5" id="KW-0735">Signal-anchor</keyword>
<evidence type="ECO:0000256" key="4">
    <source>
        <dbReference type="ARBA" id="ARBA00022824"/>
    </source>
</evidence>
<evidence type="ECO:0000256" key="2">
    <source>
        <dbReference type="ARBA" id="ARBA00008164"/>
    </source>
</evidence>
<evidence type="ECO:0000256" key="8">
    <source>
        <dbReference type="ARBA" id="ARBA00023180"/>
    </source>
</evidence>
<dbReference type="PANTHER" id="PTHR15351">
    <property type="entry name" value="ERLIN (ER LIPID RAFT ASSOCIATED PROTEIN) HOMOLOG"/>
    <property type="match status" value="1"/>
</dbReference>
<evidence type="ECO:0000313" key="11">
    <source>
        <dbReference type="Proteomes" id="UP000469452"/>
    </source>
</evidence>
<keyword evidence="4" id="KW-0256">Endoplasmic reticulum</keyword>
<dbReference type="GO" id="GO:0032933">
    <property type="term" value="P:SREBP signaling pathway"/>
    <property type="evidence" value="ECO:0007669"/>
    <property type="project" value="TreeGrafter"/>
</dbReference>
<dbReference type="EMBL" id="VJMI01017448">
    <property type="protein sequence ID" value="KAF0713698.1"/>
    <property type="molecule type" value="Genomic_DNA"/>
</dbReference>
<feature type="non-terminal residue" evidence="10">
    <location>
        <position position="1"/>
    </location>
</feature>
<evidence type="ECO:0000313" key="10">
    <source>
        <dbReference type="EMBL" id="KAF0713698.1"/>
    </source>
</evidence>
<dbReference type="GO" id="GO:0031625">
    <property type="term" value="F:ubiquitin protein ligase binding"/>
    <property type="evidence" value="ECO:0007669"/>
    <property type="project" value="InterPro"/>
</dbReference>
<dbReference type="GO" id="GO:0005789">
    <property type="term" value="C:endoplasmic reticulum membrane"/>
    <property type="evidence" value="ECO:0007669"/>
    <property type="project" value="UniProtKB-SubCell"/>
</dbReference>
<keyword evidence="6" id="KW-1133">Transmembrane helix</keyword>
<gene>
    <name evidence="10" type="ORF">AaE_011730</name>
</gene>
<dbReference type="SUPFAM" id="SSF117892">
    <property type="entry name" value="Band 7/SPFH domain"/>
    <property type="match status" value="1"/>
</dbReference>
<dbReference type="VEuPathDB" id="FungiDB:H257_07483"/>
<evidence type="ECO:0000256" key="1">
    <source>
        <dbReference type="ARBA" id="ARBA00004648"/>
    </source>
</evidence>
<dbReference type="InterPro" id="IPR036013">
    <property type="entry name" value="Band_7/SPFH_dom_sf"/>
</dbReference>
<comment type="subcellular location">
    <subcellularLocation>
        <location evidence="1">Endoplasmic reticulum membrane</location>
        <topology evidence="1">Single-pass type II membrane protein</topology>
    </subcellularLocation>
</comment>
<dbReference type="PANTHER" id="PTHR15351:SF3">
    <property type="entry name" value="ERLIN"/>
    <property type="match status" value="1"/>
</dbReference>
<dbReference type="Proteomes" id="UP000469452">
    <property type="component" value="Unassembled WGS sequence"/>
</dbReference>
<evidence type="ECO:0000259" key="9">
    <source>
        <dbReference type="SMART" id="SM00244"/>
    </source>
</evidence>
<accession>A0A6A4ZM69</accession>
<proteinExistence type="inferred from homology"/>
<dbReference type="InterPro" id="IPR033294">
    <property type="entry name" value="Erlin1/2"/>
</dbReference>
<evidence type="ECO:0000256" key="5">
    <source>
        <dbReference type="ARBA" id="ARBA00022968"/>
    </source>
</evidence>
<dbReference type="Pfam" id="PF01145">
    <property type="entry name" value="Band_7"/>
    <property type="match status" value="1"/>
</dbReference>
<protein>
    <recommendedName>
        <fullName evidence="9">Band 7 domain-containing protein</fullName>
    </recommendedName>
</protein>
<dbReference type="InterPro" id="IPR001107">
    <property type="entry name" value="Band_7"/>
</dbReference>
<sequence length="302" mass="34842">NEGYVGVYFRGGALLSDVTSRTYSSDTMSVTVLLLTCGNNLAGFNWKMPFVTSCYHVQVTVQTDHVDNIPCGTSGGVLISFDKVEVVNRLRTKDVYDTIKNYTVHYDKTWIFDKIHHEINQFCSKHTLQEVYIDLFDTLDESLAKALQRDCNEWAPGIEIIAVRVTKPKIPESIRYNYADMELQKTKLLIAHETQRVIEKEAETDKKRATIEAEKVSAVSKINMLKEIAEKESIQKIHALEDIMHVDREKVEIYIAWADAEYYKSTREADANAARLTEAFLEYTRILRYPLYDLFHIYVMET</sequence>
<organism evidence="10 11">
    <name type="scientific">Aphanomyces astaci</name>
    <name type="common">Crayfish plague agent</name>
    <dbReference type="NCBI Taxonomy" id="112090"/>
    <lineage>
        <taxon>Eukaryota</taxon>
        <taxon>Sar</taxon>
        <taxon>Stramenopiles</taxon>
        <taxon>Oomycota</taxon>
        <taxon>Saprolegniomycetes</taxon>
        <taxon>Saprolegniales</taxon>
        <taxon>Verrucalvaceae</taxon>
        <taxon>Aphanomyces</taxon>
    </lineage>
</organism>
<dbReference type="AlphaFoldDB" id="A0A6A4ZM69"/>
<dbReference type="GO" id="GO:0015485">
    <property type="term" value="F:cholesterol binding"/>
    <property type="evidence" value="ECO:0007669"/>
    <property type="project" value="TreeGrafter"/>
</dbReference>
<evidence type="ECO:0000256" key="3">
    <source>
        <dbReference type="ARBA" id="ARBA00022692"/>
    </source>
</evidence>
<reference evidence="10 11" key="1">
    <citation type="submission" date="2019-06" db="EMBL/GenBank/DDBJ databases">
        <title>Genomics analysis of Aphanomyces spp. identifies a new class of oomycete effector associated with host adaptation.</title>
        <authorList>
            <person name="Gaulin E."/>
        </authorList>
    </citation>
    <scope>NUCLEOTIDE SEQUENCE [LARGE SCALE GENOMIC DNA]</scope>
    <source>
        <strain evidence="10 11">E</strain>
    </source>
</reference>
<keyword evidence="7" id="KW-0472">Membrane</keyword>
<comment type="similarity">
    <text evidence="2">Belongs to the band 7/mec-2 family.</text>
</comment>
<dbReference type="Gene3D" id="3.30.479.30">
    <property type="entry name" value="Band 7 domain"/>
    <property type="match status" value="1"/>
</dbReference>
<comment type="caution">
    <text evidence="10">The sequence shown here is derived from an EMBL/GenBank/DDBJ whole genome shotgun (WGS) entry which is preliminary data.</text>
</comment>
<evidence type="ECO:0000256" key="6">
    <source>
        <dbReference type="ARBA" id="ARBA00022989"/>
    </source>
</evidence>
<keyword evidence="3" id="KW-0812">Transmembrane</keyword>